<dbReference type="Proteomes" id="UP000594014">
    <property type="component" value="Chromosome"/>
</dbReference>
<sequence>MRAKKRISVFLTVCLIMTMLPVFSFGAEASNQKGMLSGTELTDITGHWAAKAITRWVDFGIVKGDSRGFRPDAAITRAELAVILERLMGYQKRAENRFSDVNAGDWFADSMLKAQAAGILTGDGNGHAMPSSNVTREQAAVMLFRAFGTEAASAEKTSFVDAGSISSWARNAVFGLEACKFIGGMADGSFQPKADITRAQFVTMIDNAISTYYNKPGTYTDTVSPSGVQSIAVINSDGVKLKGLAIKGDLILAEGIGEGSVTLDAVHVDGRLIARGGGENSVHIINGSQVNGKVIVERTDGAVRIVSEGVTIATLNANTAVILEGSFTDVAVSDGAEVEVRGEVKTLTVEAKAAVSVTEKGVVNTLSVDKNAGSTSLNLSGTIGTISAAAPDLKIKIGDTAKIKKIDLAKSAEGAELTLGKNAEVAVLNTDAAVTLSGNGKPGTVTGAGKVKTKEPTVSGGGGGGGPTGGNTGGQSDTVKPSLTSGPAVQIGENQASITFHSSEAGSYYYKVVDHNVSEPAISTSAEGTAFTTLTTAITVSIETVPKDIYIKVKDGAGNVSDSLCMVVPGRQLAPTGLEGIAPTSYMADNGRITGVDTLMEYKQSSDSEAAYRAIEGNSLEKLMPGEYDVRYRQKANYFAGAPALVTVPEAEMYYIVGIVSDYLFPDSFGRNSINVYTEWGALHAFSLIHNYPYEVNVTKGQIITCVVNTDDEIEFIAPAQNDWICNNAGISKESDGWKLLAGDKEYEILEDAVVFSYDGGLPGTVGCNYNISSTEYLRYNCAPSEPVSYFIKENAAFALLVPSEVVVDAPKGLKGIAPTTAHGSDGKITGVNDTMKYRAAADEDYQLVENGAKAIEGLKVGAYYVRYAATGESPAGPDQQVEIPQYIALNQYGLVTIVGDFWNFKLLLASGNTKVLADEDGEAELKAGQIIAYGISEDGSDWLIDDSDEPIVSFLSKDIIINDDGMTLTDGNTIYDIEDDVVVFTYTGSDPGNGDNDYGVGKIKSVKSSINGDASDFPFIIYLNEDEKIAAMLISESFIVDEEESEVYGVFNTRERIKADGVTVYSFTGFIDGAPFTKNTNNTGAEFNGRAGVFGVYKITVDVNDVIKGVTALDAAPVISGVKTSGIVAANKAVSYIYSDAAVIQAGSVGYIIADNAVVYKYNADKGTFSVDRLSNLSKGCIVSLYDTKGADADGISTVVIYMEN</sequence>
<keyword evidence="2" id="KW-1185">Reference proteome</keyword>
<accession>A0ACD1AFB8</accession>
<reference evidence="1" key="1">
    <citation type="submission" date="2019-08" db="EMBL/GenBank/DDBJ databases">
        <title>Genome sequence of Clostridiales bacterium MT110.</title>
        <authorList>
            <person name="Cao J."/>
        </authorList>
    </citation>
    <scope>NUCLEOTIDE SEQUENCE</scope>
    <source>
        <strain evidence="1">MT110</strain>
    </source>
</reference>
<evidence type="ECO:0000313" key="2">
    <source>
        <dbReference type="Proteomes" id="UP000594014"/>
    </source>
</evidence>
<proteinExistence type="predicted"/>
<name>A0ACD1AFB8_9FIRM</name>
<protein>
    <submittedName>
        <fullName evidence="1">S-layer homology domain-containing protein</fullName>
    </submittedName>
</protein>
<organism evidence="1 2">
    <name type="scientific">Anoxybacterium hadale</name>
    <dbReference type="NCBI Taxonomy" id="3408580"/>
    <lineage>
        <taxon>Bacteria</taxon>
        <taxon>Bacillati</taxon>
        <taxon>Bacillota</taxon>
        <taxon>Clostridia</taxon>
        <taxon>Peptostreptococcales</taxon>
        <taxon>Anaerovoracaceae</taxon>
        <taxon>Anoxybacterium</taxon>
    </lineage>
</organism>
<gene>
    <name evidence="1" type="ORF">FRZ06_18430</name>
</gene>
<dbReference type="EMBL" id="CP042469">
    <property type="protein sequence ID" value="QOX65186.1"/>
    <property type="molecule type" value="Genomic_DNA"/>
</dbReference>
<evidence type="ECO:0000313" key="1">
    <source>
        <dbReference type="EMBL" id="QOX65186.1"/>
    </source>
</evidence>